<keyword evidence="2 6" id="KW-0963">Cytoplasm</keyword>
<accession>A0A556ACC8</accession>
<evidence type="ECO:0000313" key="8">
    <source>
        <dbReference type="Proteomes" id="UP000318405"/>
    </source>
</evidence>
<dbReference type="Pfam" id="PF02609">
    <property type="entry name" value="Exonuc_VII_S"/>
    <property type="match status" value="1"/>
</dbReference>
<comment type="function">
    <text evidence="6">Bidirectionally degrades single-stranded DNA into large acid-insoluble oligonucleotides, which are then degraded further into small acid-soluble oligonucleotides.</text>
</comment>
<dbReference type="OrthoDB" id="287668at2"/>
<reference evidence="7 8" key="1">
    <citation type="submission" date="2019-07" db="EMBL/GenBank/DDBJ databases">
        <title>Qingshengfaniella alkalisoli gen. nov., sp. nov., isolated from saline soil.</title>
        <authorList>
            <person name="Xu L."/>
            <person name="Huang X.-X."/>
            <person name="Sun J.-Q."/>
        </authorList>
    </citation>
    <scope>NUCLEOTIDE SEQUENCE [LARGE SCALE GENOMIC DNA]</scope>
    <source>
        <strain evidence="7 8">DSM 27279</strain>
    </source>
</reference>
<comment type="similarity">
    <text evidence="1 6">Belongs to the XseB family.</text>
</comment>
<dbReference type="GO" id="GO:0006308">
    <property type="term" value="P:DNA catabolic process"/>
    <property type="evidence" value="ECO:0007669"/>
    <property type="project" value="UniProtKB-UniRule"/>
</dbReference>
<sequence length="86" mass="9212">MSDNPQKPGDAGTPQNFEAALGQLEALVAELERGDLPLEASLLAYRKGVDLVRVCQQQLAAAEQQVKVLDADLLRPLDADDVRGDA</sequence>
<evidence type="ECO:0000256" key="6">
    <source>
        <dbReference type="HAMAP-Rule" id="MF_00337"/>
    </source>
</evidence>
<keyword evidence="5 6" id="KW-0269">Exonuclease</keyword>
<evidence type="ECO:0000256" key="3">
    <source>
        <dbReference type="ARBA" id="ARBA00022722"/>
    </source>
</evidence>
<gene>
    <name evidence="6" type="primary">xseB</name>
    <name evidence="7" type="ORF">FOZ76_22290</name>
</gene>
<evidence type="ECO:0000313" key="7">
    <source>
        <dbReference type="EMBL" id="TSH90541.1"/>
    </source>
</evidence>
<keyword evidence="3 6" id="KW-0540">Nuclease</keyword>
<dbReference type="GO" id="GO:0008855">
    <property type="term" value="F:exodeoxyribonuclease VII activity"/>
    <property type="evidence" value="ECO:0007669"/>
    <property type="project" value="UniProtKB-UniRule"/>
</dbReference>
<dbReference type="PANTHER" id="PTHR34137">
    <property type="entry name" value="EXODEOXYRIBONUCLEASE 7 SMALL SUBUNIT"/>
    <property type="match status" value="1"/>
</dbReference>
<evidence type="ECO:0000256" key="5">
    <source>
        <dbReference type="ARBA" id="ARBA00022839"/>
    </source>
</evidence>
<dbReference type="GO" id="GO:0005829">
    <property type="term" value="C:cytosol"/>
    <property type="evidence" value="ECO:0007669"/>
    <property type="project" value="TreeGrafter"/>
</dbReference>
<dbReference type="Proteomes" id="UP000318405">
    <property type="component" value="Unassembled WGS sequence"/>
</dbReference>
<dbReference type="EMBL" id="VLTJ01000039">
    <property type="protein sequence ID" value="TSH90541.1"/>
    <property type="molecule type" value="Genomic_DNA"/>
</dbReference>
<comment type="caution">
    <text evidence="7">The sequence shown here is derived from an EMBL/GenBank/DDBJ whole genome shotgun (WGS) entry which is preliminary data.</text>
</comment>
<evidence type="ECO:0000256" key="1">
    <source>
        <dbReference type="ARBA" id="ARBA00009998"/>
    </source>
</evidence>
<dbReference type="GO" id="GO:0009318">
    <property type="term" value="C:exodeoxyribonuclease VII complex"/>
    <property type="evidence" value="ECO:0007669"/>
    <property type="project" value="UniProtKB-UniRule"/>
</dbReference>
<organism evidence="7 8">
    <name type="scientific">Verticiella sediminum</name>
    <dbReference type="NCBI Taxonomy" id="1247510"/>
    <lineage>
        <taxon>Bacteria</taxon>
        <taxon>Pseudomonadati</taxon>
        <taxon>Pseudomonadota</taxon>
        <taxon>Betaproteobacteria</taxon>
        <taxon>Burkholderiales</taxon>
        <taxon>Alcaligenaceae</taxon>
        <taxon>Verticiella</taxon>
    </lineage>
</organism>
<dbReference type="Gene3D" id="1.10.287.1040">
    <property type="entry name" value="Exonuclease VII, small subunit"/>
    <property type="match status" value="1"/>
</dbReference>
<dbReference type="HAMAP" id="MF_00337">
    <property type="entry name" value="Exonuc_7_S"/>
    <property type="match status" value="1"/>
</dbReference>
<dbReference type="PANTHER" id="PTHR34137:SF1">
    <property type="entry name" value="EXODEOXYRIBONUCLEASE 7 SMALL SUBUNIT"/>
    <property type="match status" value="1"/>
</dbReference>
<evidence type="ECO:0000256" key="4">
    <source>
        <dbReference type="ARBA" id="ARBA00022801"/>
    </source>
</evidence>
<dbReference type="EC" id="3.1.11.6" evidence="6"/>
<name>A0A556ACC8_9BURK</name>
<dbReference type="NCBIfam" id="NF002141">
    <property type="entry name" value="PRK00977.1-5"/>
    <property type="match status" value="1"/>
</dbReference>
<keyword evidence="8" id="KW-1185">Reference proteome</keyword>
<evidence type="ECO:0000256" key="2">
    <source>
        <dbReference type="ARBA" id="ARBA00022490"/>
    </source>
</evidence>
<comment type="subcellular location">
    <subcellularLocation>
        <location evidence="6">Cytoplasm</location>
    </subcellularLocation>
</comment>
<keyword evidence="4 6" id="KW-0378">Hydrolase</keyword>
<proteinExistence type="inferred from homology"/>
<dbReference type="SUPFAM" id="SSF116842">
    <property type="entry name" value="XseB-like"/>
    <property type="match status" value="1"/>
</dbReference>
<comment type="catalytic activity">
    <reaction evidence="6">
        <text>Exonucleolytic cleavage in either 5'- to 3'- or 3'- to 5'-direction to yield nucleoside 5'-phosphates.</text>
        <dbReference type="EC" id="3.1.11.6"/>
    </reaction>
</comment>
<protein>
    <recommendedName>
        <fullName evidence="6">Exodeoxyribonuclease 7 small subunit</fullName>
        <ecNumber evidence="6">3.1.11.6</ecNumber>
    </recommendedName>
    <alternativeName>
        <fullName evidence="6">Exodeoxyribonuclease VII small subunit</fullName>
        <shortName evidence="6">Exonuclease VII small subunit</shortName>
    </alternativeName>
</protein>
<comment type="subunit">
    <text evidence="6">Heterooligomer composed of large and small subunits.</text>
</comment>
<dbReference type="NCBIfam" id="TIGR01280">
    <property type="entry name" value="xseB"/>
    <property type="match status" value="1"/>
</dbReference>
<dbReference type="RefSeq" id="WP_143950458.1">
    <property type="nucleotide sequence ID" value="NZ_BAABMB010000003.1"/>
</dbReference>
<dbReference type="AlphaFoldDB" id="A0A556ACC8"/>
<dbReference type="InterPro" id="IPR037004">
    <property type="entry name" value="Exonuc_VII_ssu_sf"/>
</dbReference>
<dbReference type="InterPro" id="IPR003761">
    <property type="entry name" value="Exonuc_VII_S"/>
</dbReference>